<evidence type="ECO:0000313" key="2">
    <source>
        <dbReference type="EMBL" id="ETN86288.1"/>
    </source>
</evidence>
<evidence type="ECO:0000313" key="3">
    <source>
        <dbReference type="Proteomes" id="UP000053676"/>
    </source>
</evidence>
<feature type="domain" description="Neurotransmitter-gated ion-channel ligand-binding" evidence="1">
    <location>
        <begin position="15"/>
        <end position="70"/>
    </location>
</feature>
<proteinExistence type="predicted"/>
<dbReference type="KEGG" id="nai:NECAME_16427"/>
<dbReference type="InterPro" id="IPR036734">
    <property type="entry name" value="Neur_chan_lig-bd_sf"/>
</dbReference>
<reference evidence="3" key="1">
    <citation type="journal article" date="2014" name="Nat. Genet.">
        <title>Genome of the human hookworm Necator americanus.</title>
        <authorList>
            <person name="Tang Y.T."/>
            <person name="Gao X."/>
            <person name="Rosa B.A."/>
            <person name="Abubucker S."/>
            <person name="Hallsworth-Pepin K."/>
            <person name="Martin J."/>
            <person name="Tyagi R."/>
            <person name="Heizer E."/>
            <person name="Zhang X."/>
            <person name="Bhonagiri-Palsikar V."/>
            <person name="Minx P."/>
            <person name="Warren W.C."/>
            <person name="Wang Q."/>
            <person name="Zhan B."/>
            <person name="Hotez P.J."/>
            <person name="Sternberg P.W."/>
            <person name="Dougall A."/>
            <person name="Gaze S.T."/>
            <person name="Mulvenna J."/>
            <person name="Sotillo J."/>
            <person name="Ranganathan S."/>
            <person name="Rabelo E.M."/>
            <person name="Wilson R.K."/>
            <person name="Felgner P.L."/>
            <person name="Bethony J."/>
            <person name="Hawdon J.M."/>
            <person name="Gasser R.B."/>
            <person name="Loukas A."/>
            <person name="Mitreva M."/>
        </authorList>
    </citation>
    <scope>NUCLEOTIDE SEQUENCE [LARGE SCALE GENOMIC DNA]</scope>
</reference>
<gene>
    <name evidence="2" type="ORF">NECAME_16427</name>
</gene>
<dbReference type="SUPFAM" id="SSF63712">
    <property type="entry name" value="Nicotinic receptor ligand binding domain-like"/>
    <property type="match status" value="2"/>
</dbReference>
<sequence>MKNITDSEVNGLARYGEKPVDVGITIHVSSISAVSEVDMDFTLDIYMRQTWQDPRLAFGTLDLGMSKKITSLTDFTLDIYMRQTWQDPRLAFGTLDLGMSKKITSLTQKIPEV</sequence>
<protein>
    <recommendedName>
        <fullName evidence="1">Neurotransmitter-gated ion-channel ligand-binding domain-containing protein</fullName>
    </recommendedName>
</protein>
<dbReference type="AlphaFoldDB" id="W2TWV4"/>
<dbReference type="Pfam" id="PF02931">
    <property type="entry name" value="Neur_chan_LBD"/>
    <property type="match status" value="1"/>
</dbReference>
<dbReference type="STRING" id="51031.W2TWV4"/>
<evidence type="ECO:0000259" key="1">
    <source>
        <dbReference type="Pfam" id="PF02931"/>
    </source>
</evidence>
<dbReference type="Gene3D" id="2.70.170.10">
    <property type="entry name" value="Neurotransmitter-gated ion-channel ligand-binding domain"/>
    <property type="match status" value="1"/>
</dbReference>
<dbReference type="Proteomes" id="UP000053676">
    <property type="component" value="Unassembled WGS sequence"/>
</dbReference>
<name>W2TWV4_NECAM</name>
<dbReference type="OrthoDB" id="203862at2759"/>
<keyword evidence="3" id="KW-1185">Reference proteome</keyword>
<dbReference type="InterPro" id="IPR006202">
    <property type="entry name" value="Neur_chan_lig-bd"/>
</dbReference>
<organism evidence="2 3">
    <name type="scientific">Necator americanus</name>
    <name type="common">Human hookworm</name>
    <dbReference type="NCBI Taxonomy" id="51031"/>
    <lineage>
        <taxon>Eukaryota</taxon>
        <taxon>Metazoa</taxon>
        <taxon>Ecdysozoa</taxon>
        <taxon>Nematoda</taxon>
        <taxon>Chromadorea</taxon>
        <taxon>Rhabditida</taxon>
        <taxon>Rhabditina</taxon>
        <taxon>Rhabditomorpha</taxon>
        <taxon>Strongyloidea</taxon>
        <taxon>Ancylostomatidae</taxon>
        <taxon>Bunostominae</taxon>
        <taxon>Necator</taxon>
    </lineage>
</organism>
<accession>W2TWV4</accession>
<dbReference type="EMBL" id="KI657583">
    <property type="protein sequence ID" value="ETN86288.1"/>
    <property type="molecule type" value="Genomic_DNA"/>
</dbReference>
<dbReference type="GO" id="GO:0005230">
    <property type="term" value="F:extracellular ligand-gated monoatomic ion channel activity"/>
    <property type="evidence" value="ECO:0007669"/>
    <property type="project" value="InterPro"/>
</dbReference>
<dbReference type="GO" id="GO:0016020">
    <property type="term" value="C:membrane"/>
    <property type="evidence" value="ECO:0007669"/>
    <property type="project" value="InterPro"/>
</dbReference>